<dbReference type="AlphaFoldDB" id="A0AAN6IIK6"/>
<protein>
    <recommendedName>
        <fullName evidence="4">2,5-diamino-6-ribosylamino-4(3H)-pyrimidinone 5'-phosphate reductase</fullName>
        <ecNumber evidence="3">1.1.1.302</ecNumber>
    </recommendedName>
    <alternativeName>
        <fullName evidence="7">2,5-diamino-6-(5-phospho-D-ribosylamino)pyrimidin-4(3H)-one reductase</fullName>
    </alternativeName>
    <alternativeName>
        <fullName evidence="6">2,5-diamino-6-ribitylamino-4(3H)-pyrimidinone 5'-phosphate synthase</fullName>
    </alternativeName>
</protein>
<comment type="catalytic activity">
    <reaction evidence="8">
        <text>2,5-diamino-6-(1-D-ribitylamino)pyrimidin-4(3H)-one 5'-phosphate + NAD(+) = 2,5-diamino-6-(1-D-ribosylamino)pyrimidin-4(3H)-one 5'-phosphate + NADH + H(+)</text>
        <dbReference type="Rhea" id="RHEA:27274"/>
        <dbReference type="ChEBI" id="CHEBI:15378"/>
        <dbReference type="ChEBI" id="CHEBI:57540"/>
        <dbReference type="ChEBI" id="CHEBI:57945"/>
        <dbReference type="ChEBI" id="CHEBI:58890"/>
        <dbReference type="ChEBI" id="CHEBI:59545"/>
        <dbReference type="EC" id="1.1.1.302"/>
    </reaction>
</comment>
<evidence type="ECO:0000256" key="1">
    <source>
        <dbReference type="ARBA" id="ARBA00003555"/>
    </source>
</evidence>
<keyword evidence="5" id="KW-0686">Riboflavin biosynthesis</keyword>
<dbReference type="Pfam" id="PF01872">
    <property type="entry name" value="RibD_C"/>
    <property type="match status" value="1"/>
</dbReference>
<evidence type="ECO:0000256" key="3">
    <source>
        <dbReference type="ARBA" id="ARBA00012851"/>
    </source>
</evidence>
<comment type="caution">
    <text evidence="12">The sequence shown here is derived from an EMBL/GenBank/DDBJ whole genome shotgun (WGS) entry which is preliminary data.</text>
</comment>
<dbReference type="EC" id="1.1.1.302" evidence="3"/>
<feature type="region of interest" description="Disordered" evidence="10">
    <location>
        <begin position="596"/>
        <end position="680"/>
    </location>
</feature>
<comment type="function">
    <text evidence="1">Catalyzes an early step in riboflavin biosynthesis, the NADPH-dependent reduction of the ribose side chain of 2,5-diamino-6-ribosylamino-4(3H)-pyrimidinone 5'-phosphate, yielding 2,5-diamino-6-ribitylamino-4(3H)-pyrimidinone 5'-phosphate.</text>
</comment>
<evidence type="ECO:0000256" key="9">
    <source>
        <dbReference type="ARBA" id="ARBA00049020"/>
    </source>
</evidence>
<dbReference type="GO" id="GO:0008703">
    <property type="term" value="F:5-amino-6-(5-phosphoribosylamino)uracil reductase activity"/>
    <property type="evidence" value="ECO:0007669"/>
    <property type="project" value="InterPro"/>
</dbReference>
<reference evidence="12" key="1">
    <citation type="journal article" date="2022" name="bioRxiv">
        <title>Deciphering the potential niche of two novel black yeast fungi from a biological soil crust based on their genomes, phenotypes, and melanin regulation.</title>
        <authorList>
            <consortium name="DOE Joint Genome Institute"/>
            <person name="Carr E.C."/>
            <person name="Barton Q."/>
            <person name="Grambo S."/>
            <person name="Sullivan M."/>
            <person name="Renfro C.M."/>
            <person name="Kuo A."/>
            <person name="Pangilinan J."/>
            <person name="Lipzen A."/>
            <person name="Keymanesh K."/>
            <person name="Savage E."/>
            <person name="Barry K."/>
            <person name="Grigoriev I.V."/>
            <person name="Riekhof W.R."/>
            <person name="Harris S.S."/>
        </authorList>
    </citation>
    <scope>NUCLEOTIDE SEQUENCE</scope>
    <source>
        <strain evidence="12">JF 03-4F</strain>
    </source>
</reference>
<evidence type="ECO:0000256" key="8">
    <source>
        <dbReference type="ARBA" id="ARBA00047550"/>
    </source>
</evidence>
<dbReference type="EMBL" id="MU404350">
    <property type="protein sequence ID" value="KAI1618818.1"/>
    <property type="molecule type" value="Genomic_DNA"/>
</dbReference>
<organism evidence="12 13">
    <name type="scientific">Exophiala viscosa</name>
    <dbReference type="NCBI Taxonomy" id="2486360"/>
    <lineage>
        <taxon>Eukaryota</taxon>
        <taxon>Fungi</taxon>
        <taxon>Dikarya</taxon>
        <taxon>Ascomycota</taxon>
        <taxon>Pezizomycotina</taxon>
        <taxon>Eurotiomycetes</taxon>
        <taxon>Chaetothyriomycetidae</taxon>
        <taxon>Chaetothyriales</taxon>
        <taxon>Herpotrichiellaceae</taxon>
        <taxon>Exophiala</taxon>
    </lineage>
</organism>
<evidence type="ECO:0000256" key="10">
    <source>
        <dbReference type="SAM" id="MobiDB-lite"/>
    </source>
</evidence>
<evidence type="ECO:0000256" key="5">
    <source>
        <dbReference type="ARBA" id="ARBA00022619"/>
    </source>
</evidence>
<evidence type="ECO:0000313" key="13">
    <source>
        <dbReference type="Proteomes" id="UP001203852"/>
    </source>
</evidence>
<evidence type="ECO:0000313" key="12">
    <source>
        <dbReference type="EMBL" id="KAI1618818.1"/>
    </source>
</evidence>
<feature type="region of interest" description="Disordered" evidence="10">
    <location>
        <begin position="128"/>
        <end position="153"/>
    </location>
</feature>
<dbReference type="PANTHER" id="PTHR38011">
    <property type="entry name" value="DIHYDROFOLATE REDUCTASE FAMILY PROTEIN (AFU_ORTHOLOGUE AFUA_8G06820)"/>
    <property type="match status" value="1"/>
</dbReference>
<evidence type="ECO:0000256" key="2">
    <source>
        <dbReference type="ARBA" id="ARBA00009723"/>
    </source>
</evidence>
<evidence type="ECO:0000259" key="11">
    <source>
        <dbReference type="Pfam" id="PF01872"/>
    </source>
</evidence>
<dbReference type="SUPFAM" id="SSF53597">
    <property type="entry name" value="Dihydrofolate reductase-like"/>
    <property type="match status" value="1"/>
</dbReference>
<dbReference type="InterPro" id="IPR024072">
    <property type="entry name" value="DHFR-like_dom_sf"/>
</dbReference>
<dbReference type="GO" id="GO:0009231">
    <property type="term" value="P:riboflavin biosynthetic process"/>
    <property type="evidence" value="ECO:0007669"/>
    <property type="project" value="UniProtKB-KW"/>
</dbReference>
<feature type="compositionally biased region" description="Low complexity" evidence="10">
    <location>
        <begin position="654"/>
        <end position="664"/>
    </location>
</feature>
<gene>
    <name evidence="12" type="ORF">EDD36DRAFT_43380</name>
</gene>
<keyword evidence="13" id="KW-1185">Reference proteome</keyword>
<feature type="compositionally biased region" description="Pro residues" evidence="10">
    <location>
        <begin position="620"/>
        <end position="638"/>
    </location>
</feature>
<feature type="region of interest" description="Disordered" evidence="10">
    <location>
        <begin position="264"/>
        <end position="289"/>
    </location>
</feature>
<feature type="compositionally biased region" description="Polar residues" evidence="10">
    <location>
        <begin position="1"/>
        <end position="12"/>
    </location>
</feature>
<sequence>MSTDPETPTLANGSDHPGDDQADSDGEDEVHNDTTMHDDEEVEGDQTLQNGKSYAMAEEATDYSVFANPPDLGRMRQRLFDLEEPIEVTVAEFEAYYSFVDNIWRKMRSGEQPDSSLRTEYYACRLRRTTTAKPHIPRPTPEGKQSRKKRIRDDKTCGMTMKVVYNSGPASTCTISRGVDNFQKHSHDLDYIDSTKRNSGIMDTARREATRGFLPASIYWKMWEEPDKMHAAGGKWMKVSDVRNVQYAWRQENQQTVLKAHTGFNQTRAPRQRPATPPKPAQPSVQPGVFGRLEPSKPEIARLELPPVQMDTLQYPQHARGFLEQYLPDPNLAASRGRPHVTLTWASGLDGRITQVPGVPTAISGPETKAMTHYLRSCHDAILIGVTTAIADDPALNCRLANPVGYGGLPREYQPRPIIIDPHARLHIRPEMKILKAASEGRGKGPWVVVAPGAMLHPMAVSTLKAHGGEYLMINDYHPQSGGLNWEGVFHVLFREGIKSVMIEGGGIVLSELLKVRYAHVIDSVIMTIAPTFFGKAGVPVSPDPTFDYSGRPIATRLKKVRWQPMGDADVVLCGQMVVDRPANGILPGIEEFSQAAPEPNQQQRLPPPPQEQSQGSPPSQQPPVQYPQQPPQQPQPPAQQANTLAPQVPAPGPGAAAGAASDAGHSRSPTAPLRASPGS</sequence>
<evidence type="ECO:0000256" key="6">
    <source>
        <dbReference type="ARBA" id="ARBA00030073"/>
    </source>
</evidence>
<dbReference type="InterPro" id="IPR002734">
    <property type="entry name" value="RibDG_C"/>
</dbReference>
<dbReference type="InterPro" id="IPR050765">
    <property type="entry name" value="Riboflavin_Biosynth_HTPR"/>
</dbReference>
<dbReference type="Proteomes" id="UP001203852">
    <property type="component" value="Unassembled WGS sequence"/>
</dbReference>
<feature type="domain" description="Bacterial bifunctional deaminase-reductase C-terminal" evidence="11">
    <location>
        <begin position="339"/>
        <end position="567"/>
    </location>
</feature>
<feature type="region of interest" description="Disordered" evidence="10">
    <location>
        <begin position="1"/>
        <end position="46"/>
    </location>
</feature>
<comment type="similarity">
    <text evidence="2">Belongs to the HTP reductase family.</text>
</comment>
<evidence type="ECO:0000256" key="4">
    <source>
        <dbReference type="ARBA" id="ARBA00015035"/>
    </source>
</evidence>
<name>A0AAN6IIK6_9EURO</name>
<accession>A0AAN6IIK6</accession>
<comment type="catalytic activity">
    <reaction evidence="9">
        <text>2,5-diamino-6-(1-D-ribitylamino)pyrimidin-4(3H)-one 5'-phosphate + NADP(+) = 2,5-diamino-6-(1-D-ribosylamino)pyrimidin-4(3H)-one 5'-phosphate + NADPH + H(+)</text>
        <dbReference type="Rhea" id="RHEA:27278"/>
        <dbReference type="ChEBI" id="CHEBI:15378"/>
        <dbReference type="ChEBI" id="CHEBI:57783"/>
        <dbReference type="ChEBI" id="CHEBI:58349"/>
        <dbReference type="ChEBI" id="CHEBI:58890"/>
        <dbReference type="ChEBI" id="CHEBI:59545"/>
        <dbReference type="EC" id="1.1.1.302"/>
    </reaction>
</comment>
<dbReference type="Gene3D" id="3.40.430.10">
    <property type="entry name" value="Dihydrofolate Reductase, subunit A"/>
    <property type="match status" value="1"/>
</dbReference>
<evidence type="ECO:0000256" key="7">
    <source>
        <dbReference type="ARBA" id="ARBA00031630"/>
    </source>
</evidence>
<dbReference type="PANTHER" id="PTHR38011:SF8">
    <property type="entry name" value="2,5-DIAMINO-6-RIBOSYLAMINO-4(3H)-PYRIMIDINONE 5'-PHOSPHATE REDUCTASE"/>
    <property type="match status" value="1"/>
</dbReference>
<proteinExistence type="inferred from homology"/>